<keyword evidence="1" id="KW-0597">Phosphoprotein</keyword>
<dbReference type="SMART" id="SM00448">
    <property type="entry name" value="REC"/>
    <property type="match status" value="1"/>
</dbReference>
<dbReference type="EMBL" id="CP000527">
    <property type="protein sequence ID" value="ABM29013.1"/>
    <property type="molecule type" value="Genomic_DNA"/>
</dbReference>
<evidence type="ECO:0000259" key="3">
    <source>
        <dbReference type="PROSITE" id="PS50851"/>
    </source>
</evidence>
<feature type="modified residue" description="4-aspartylphosphate" evidence="1">
    <location>
        <position position="248"/>
    </location>
</feature>
<dbReference type="SUPFAM" id="SSF52172">
    <property type="entry name" value="CheY-like"/>
    <property type="match status" value="1"/>
</dbReference>
<gene>
    <name evidence="4" type="ordered locus">Dvul_1997</name>
</gene>
<dbReference type="PIRSF" id="PIRSF002867">
    <property type="entry name" value="CheV"/>
    <property type="match status" value="1"/>
</dbReference>
<dbReference type="PANTHER" id="PTHR47233:SF3">
    <property type="entry name" value="CHEMOTAXIS PROTEIN CHEV"/>
    <property type="match status" value="1"/>
</dbReference>
<dbReference type="Gene3D" id="2.30.30.40">
    <property type="entry name" value="SH3 Domains"/>
    <property type="match status" value="1"/>
</dbReference>
<evidence type="ECO:0000313" key="5">
    <source>
        <dbReference type="Proteomes" id="UP000009173"/>
    </source>
</evidence>
<dbReference type="SUPFAM" id="SSF50341">
    <property type="entry name" value="CheW-like"/>
    <property type="match status" value="1"/>
</dbReference>
<dbReference type="SMART" id="SM00260">
    <property type="entry name" value="CheW"/>
    <property type="match status" value="1"/>
</dbReference>
<dbReference type="KEGG" id="dvl:Dvul_1997"/>
<name>A0A0H3ABG7_NITV4</name>
<dbReference type="PROSITE" id="PS50110">
    <property type="entry name" value="RESPONSE_REGULATORY"/>
    <property type="match status" value="1"/>
</dbReference>
<protein>
    <submittedName>
        <fullName evidence="4">Putative CheW protein</fullName>
    </submittedName>
</protein>
<dbReference type="InterPro" id="IPR002545">
    <property type="entry name" value="CheW-lke_dom"/>
</dbReference>
<dbReference type="InterPro" id="IPR024181">
    <property type="entry name" value="Chemotax_regulator_CheV"/>
</dbReference>
<dbReference type="InterPro" id="IPR001789">
    <property type="entry name" value="Sig_transdc_resp-reg_receiver"/>
</dbReference>
<dbReference type="Gene3D" id="2.40.50.180">
    <property type="entry name" value="CheA-289, Domain 4"/>
    <property type="match status" value="1"/>
</dbReference>
<dbReference type="Pfam" id="PF00072">
    <property type="entry name" value="Response_reg"/>
    <property type="match status" value="1"/>
</dbReference>
<evidence type="ECO:0000256" key="1">
    <source>
        <dbReference type="PROSITE-ProRule" id="PRU00169"/>
    </source>
</evidence>
<dbReference type="Proteomes" id="UP000009173">
    <property type="component" value="Chromosome"/>
</dbReference>
<dbReference type="PROSITE" id="PS50851">
    <property type="entry name" value="CHEW"/>
    <property type="match status" value="1"/>
</dbReference>
<accession>A0A0H3ABG7</accession>
<dbReference type="AlphaFoldDB" id="A0A0H3ABG7"/>
<organism evidence="4 5">
    <name type="scientific">Nitratidesulfovibrio vulgaris (strain DP4)</name>
    <name type="common">Desulfovibrio vulgaris</name>
    <dbReference type="NCBI Taxonomy" id="391774"/>
    <lineage>
        <taxon>Bacteria</taxon>
        <taxon>Pseudomonadati</taxon>
        <taxon>Thermodesulfobacteriota</taxon>
        <taxon>Desulfovibrionia</taxon>
        <taxon>Desulfovibrionales</taxon>
        <taxon>Desulfovibrionaceae</taxon>
        <taxon>Nitratidesulfovibrio</taxon>
    </lineage>
</organism>
<dbReference type="InterPro" id="IPR011006">
    <property type="entry name" value="CheY-like_superfamily"/>
</dbReference>
<dbReference type="GO" id="GO:0006935">
    <property type="term" value="P:chemotaxis"/>
    <property type="evidence" value="ECO:0007669"/>
    <property type="project" value="InterPro"/>
</dbReference>
<proteinExistence type="predicted"/>
<feature type="domain" description="Response regulatory" evidence="2">
    <location>
        <begin position="186"/>
        <end position="315"/>
    </location>
</feature>
<dbReference type="SMR" id="A0A0H3ABG7"/>
<dbReference type="Gene3D" id="3.40.50.2300">
    <property type="match status" value="1"/>
</dbReference>
<feature type="domain" description="CheW-like" evidence="3">
    <location>
        <begin position="14"/>
        <end position="163"/>
    </location>
</feature>
<evidence type="ECO:0000313" key="4">
    <source>
        <dbReference type="EMBL" id="ABM29013.1"/>
    </source>
</evidence>
<evidence type="ECO:0000259" key="2">
    <source>
        <dbReference type="PROSITE" id="PS50110"/>
    </source>
</evidence>
<reference evidence="5" key="1">
    <citation type="journal article" date="2009" name="Environ. Microbiol.">
        <title>Contribution of mobile genetic elements to Desulfovibrio vulgaris genome plasticity.</title>
        <authorList>
            <person name="Walker C.B."/>
            <person name="Stolyar S."/>
            <person name="Chivian D."/>
            <person name="Pinel N."/>
            <person name="Gabster J.A."/>
            <person name="Dehal P.S."/>
            <person name="He Z."/>
            <person name="Yang Z.K."/>
            <person name="Yen H.C."/>
            <person name="Zhou J."/>
            <person name="Wall J.D."/>
            <person name="Hazen T.C."/>
            <person name="Arkin A.P."/>
            <person name="Stahl D.A."/>
        </authorList>
    </citation>
    <scope>NUCLEOTIDE SEQUENCE [LARGE SCALE GENOMIC DNA]</scope>
    <source>
        <strain evidence="5">DP4</strain>
    </source>
</reference>
<dbReference type="PANTHER" id="PTHR47233">
    <property type="entry name" value="CHEMOTAXIS PROTEIN CHEV"/>
    <property type="match status" value="1"/>
</dbReference>
<dbReference type="Pfam" id="PF01584">
    <property type="entry name" value="CheW"/>
    <property type="match status" value="1"/>
</dbReference>
<sequence>MSQTNILLESGTNELEIIEFYIDEQASDGSTYRGYYGMNVAKVLEIIRRPTITGVPSKHHPAALGTFNLRGKVLPLVDLALWLGKSLTSSDALKVIVSEFSGVVTAFLVSGVTRIHRLSWSQVEAPGRHVQSYSSDSITGVVRFEDRIVFILDMEKIITSMDPNLDMGKKGEKAIGTQVPSGEPDHVLIADDSASIRNMIGNTLEKAGYRVTRTASGREAWNVLLGYRRDAEERKVPVNDIVQLVISDIEMPEMDGHTLTRNIKDDSILQRLPVVLFSSLITDALRHKGESVGADDQISKPDLPMLTERVAGLIAKTRGR</sequence>
<dbReference type="GO" id="GO:0000160">
    <property type="term" value="P:phosphorelay signal transduction system"/>
    <property type="evidence" value="ECO:0007669"/>
    <property type="project" value="InterPro"/>
</dbReference>
<dbReference type="InterPro" id="IPR036061">
    <property type="entry name" value="CheW-like_dom_sf"/>
</dbReference>
<dbReference type="RefSeq" id="WP_010938291.1">
    <property type="nucleotide sequence ID" value="NC_008751.1"/>
</dbReference>
<dbReference type="HOGENOM" id="CLU_048995_0_1_7"/>